<evidence type="ECO:0000256" key="3">
    <source>
        <dbReference type="ARBA" id="ARBA00022679"/>
    </source>
</evidence>
<dbReference type="GeneID" id="116307849"/>
<dbReference type="RefSeq" id="XP_031574025.1">
    <property type="nucleotide sequence ID" value="XM_031718165.1"/>
</dbReference>
<sequence length="585" mass="66934">MPVGGSNALKSKTLKPRPARNSGLCPAPNLDHTTTTTKTVTCVRSGGVSTQSPLKPREKVSVQVKISLVAEGKQRRPREREKDCVEVQGVNDTKETLRREDTKGDVQHNPVLHNEKSLINQLPGGKCEVRGRRKRVDKSLTFPTGKMGREPSCLRPTEALDFSKLQAREVPGDGHVPETTKERSKQAELQGRRKRVTVRPTVIRRPQTTAVDYYRVENIINGLYDEKCALKMDDIKKKANFINTIVEKEIIMKIHELDDRFSFDILRAGSYYEKLKVGIPNEFDIMVCLKGNNVNKCFEVQVCPIRRATPYLGGFSYLQYQSHKDTSKCWEDLLIDGPSGVGRVLSAHLIVDHFRKLISRRCQKLSQNNKSNVRIEEPTIKGPAVNVRFMSNREIINVDIVLSIEVPTWPSNAGRWGAEYHRWPSRNMIDEIKSKGCHVVPKANNMDDPRYWRLSFSLAEKSLLRARAIDEDKKCYRIVKHIYEVNKKPLEPLCSYFLKTLFLHLRTSGFFRHGRRKLSIIIAFLEELISKVKKKNLQHFFIPDVNLLCNLTDTEASRIVSFLNRILLNFSNIHSAISFFKFLSA</sequence>
<dbReference type="Gene3D" id="1.10.1410.40">
    <property type="match status" value="1"/>
</dbReference>
<dbReference type="OrthoDB" id="6054650at2759"/>
<evidence type="ECO:0000256" key="8">
    <source>
        <dbReference type="ARBA" id="ARBA00022842"/>
    </source>
</evidence>
<name>A0A6P8JBD9_ACTTE</name>
<dbReference type="InterPro" id="IPR024810">
    <property type="entry name" value="MAB21L/cGLR"/>
</dbReference>
<evidence type="ECO:0000256" key="5">
    <source>
        <dbReference type="ARBA" id="ARBA00022723"/>
    </source>
</evidence>
<evidence type="ECO:0000313" key="14">
    <source>
        <dbReference type="RefSeq" id="XP_031574026.1"/>
    </source>
</evidence>
<gene>
    <name evidence="13 14" type="primary">LOC116307849</name>
</gene>
<dbReference type="GO" id="GO:0046872">
    <property type="term" value="F:metal ion binding"/>
    <property type="evidence" value="ECO:0007669"/>
    <property type="project" value="UniProtKB-KW"/>
</dbReference>
<keyword evidence="6" id="KW-0547">Nucleotide-binding</keyword>
<evidence type="ECO:0000313" key="13">
    <source>
        <dbReference type="RefSeq" id="XP_031574025.1"/>
    </source>
</evidence>
<keyword evidence="12" id="KW-1185">Reference proteome</keyword>
<evidence type="ECO:0000256" key="6">
    <source>
        <dbReference type="ARBA" id="ARBA00022741"/>
    </source>
</evidence>
<dbReference type="GO" id="GO:0005524">
    <property type="term" value="F:ATP binding"/>
    <property type="evidence" value="ECO:0007669"/>
    <property type="project" value="UniProtKB-KW"/>
</dbReference>
<dbReference type="PANTHER" id="PTHR10656">
    <property type="entry name" value="CELL FATE DETERMINING PROTEIN MAB21-RELATED"/>
    <property type="match status" value="1"/>
</dbReference>
<keyword evidence="8" id="KW-0460">Magnesium</keyword>
<feature type="region of interest" description="Disordered" evidence="9">
    <location>
        <begin position="1"/>
        <end position="34"/>
    </location>
</feature>
<dbReference type="KEGG" id="aten:116307849"/>
<dbReference type="Proteomes" id="UP000515163">
    <property type="component" value="Unplaced"/>
</dbReference>
<dbReference type="GO" id="GO:0016779">
    <property type="term" value="F:nucleotidyltransferase activity"/>
    <property type="evidence" value="ECO:0007669"/>
    <property type="project" value="UniProtKB-KW"/>
</dbReference>
<protein>
    <submittedName>
        <fullName evidence="13 14">Cyclic GMP-AMP synthase-like</fullName>
    </submittedName>
</protein>
<comment type="cofactor">
    <cofactor evidence="1">
        <name>Mg(2+)</name>
        <dbReference type="ChEBI" id="CHEBI:18420"/>
    </cofactor>
</comment>
<accession>A0A6P8JBD9</accession>
<dbReference type="AlphaFoldDB" id="A0A6P8JBD9"/>
<proteinExistence type="inferred from homology"/>
<evidence type="ECO:0000256" key="9">
    <source>
        <dbReference type="SAM" id="MobiDB-lite"/>
    </source>
</evidence>
<evidence type="ECO:0000259" key="10">
    <source>
        <dbReference type="Pfam" id="PF03281"/>
    </source>
</evidence>
<evidence type="ECO:0000256" key="7">
    <source>
        <dbReference type="ARBA" id="ARBA00022840"/>
    </source>
</evidence>
<evidence type="ECO:0000256" key="2">
    <source>
        <dbReference type="ARBA" id="ARBA00008307"/>
    </source>
</evidence>
<evidence type="ECO:0000256" key="1">
    <source>
        <dbReference type="ARBA" id="ARBA00001946"/>
    </source>
</evidence>
<dbReference type="InterPro" id="IPR046903">
    <property type="entry name" value="Mab-21-like_nuc_Trfase"/>
</dbReference>
<dbReference type="Pfam" id="PF03281">
    <property type="entry name" value="Mab-21"/>
    <property type="match status" value="1"/>
</dbReference>
<feature type="domain" description="Mab-21-like HhH/H2TH-like" evidence="11">
    <location>
        <begin position="473"/>
        <end position="560"/>
    </location>
</feature>
<keyword evidence="3" id="KW-0808">Transferase</keyword>
<evidence type="ECO:0000313" key="12">
    <source>
        <dbReference type="Proteomes" id="UP000515163"/>
    </source>
</evidence>
<keyword evidence="7" id="KW-0067">ATP-binding</keyword>
<dbReference type="Gene3D" id="3.30.460.90">
    <property type="match status" value="1"/>
</dbReference>
<reference evidence="13 14" key="1">
    <citation type="submission" date="2025-04" db="UniProtKB">
        <authorList>
            <consortium name="RefSeq"/>
        </authorList>
    </citation>
    <scope>IDENTIFICATION</scope>
    <source>
        <tissue evidence="13 14">Tentacle</tissue>
    </source>
</reference>
<evidence type="ECO:0000256" key="4">
    <source>
        <dbReference type="ARBA" id="ARBA00022695"/>
    </source>
</evidence>
<organism evidence="12 13">
    <name type="scientific">Actinia tenebrosa</name>
    <name type="common">Australian red waratah sea anemone</name>
    <dbReference type="NCBI Taxonomy" id="6105"/>
    <lineage>
        <taxon>Eukaryota</taxon>
        <taxon>Metazoa</taxon>
        <taxon>Cnidaria</taxon>
        <taxon>Anthozoa</taxon>
        <taxon>Hexacorallia</taxon>
        <taxon>Actiniaria</taxon>
        <taxon>Actiniidae</taxon>
        <taxon>Actinia</taxon>
    </lineage>
</organism>
<dbReference type="SMART" id="SM01265">
    <property type="entry name" value="Mab-21"/>
    <property type="match status" value="1"/>
</dbReference>
<keyword evidence="4" id="KW-0548">Nucleotidyltransferase</keyword>
<dbReference type="InterPro" id="IPR046906">
    <property type="entry name" value="Mab-21_HhH/H2TH-like"/>
</dbReference>
<dbReference type="Pfam" id="PF20266">
    <property type="entry name" value="Mab-21_C"/>
    <property type="match status" value="1"/>
</dbReference>
<dbReference type="PANTHER" id="PTHR10656:SF42">
    <property type="entry name" value="CYCLIC GMP-AMP SYNTHASE-LIKE PROTEIN-RELATED"/>
    <property type="match status" value="1"/>
</dbReference>
<comment type="similarity">
    <text evidence="2">Belongs to the mab-21 family.</text>
</comment>
<feature type="domain" description="Mab-21-like nucleotidyltransferase" evidence="10">
    <location>
        <begin position="271"/>
        <end position="465"/>
    </location>
</feature>
<dbReference type="RefSeq" id="XP_031574026.1">
    <property type="nucleotide sequence ID" value="XM_031718166.1"/>
</dbReference>
<keyword evidence="5" id="KW-0479">Metal-binding</keyword>
<evidence type="ECO:0000259" key="11">
    <source>
        <dbReference type="Pfam" id="PF20266"/>
    </source>
</evidence>